<evidence type="ECO:0000259" key="2">
    <source>
        <dbReference type="Pfam" id="PF13349"/>
    </source>
</evidence>
<evidence type="ECO:0000256" key="1">
    <source>
        <dbReference type="SAM" id="MobiDB-lite"/>
    </source>
</evidence>
<feature type="domain" description="DUF4097" evidence="2">
    <location>
        <begin position="270"/>
        <end position="421"/>
    </location>
</feature>
<dbReference type="PANTHER" id="PTHR34094:SF1">
    <property type="entry name" value="PROTEIN FAM185A"/>
    <property type="match status" value="1"/>
</dbReference>
<protein>
    <recommendedName>
        <fullName evidence="2">DUF4097 domain-containing protein</fullName>
    </recommendedName>
</protein>
<accession>A0ABP6XPV2</accession>
<feature type="compositionally biased region" description="Low complexity" evidence="1">
    <location>
        <begin position="117"/>
        <end position="148"/>
    </location>
</feature>
<dbReference type="Proteomes" id="UP001500689">
    <property type="component" value="Unassembled WGS sequence"/>
</dbReference>
<reference evidence="4" key="1">
    <citation type="journal article" date="2019" name="Int. J. Syst. Evol. Microbiol.">
        <title>The Global Catalogue of Microorganisms (GCM) 10K type strain sequencing project: providing services to taxonomists for standard genome sequencing and annotation.</title>
        <authorList>
            <consortium name="The Broad Institute Genomics Platform"/>
            <consortium name="The Broad Institute Genome Sequencing Center for Infectious Disease"/>
            <person name="Wu L."/>
            <person name="Ma J."/>
        </authorList>
    </citation>
    <scope>NUCLEOTIDE SEQUENCE [LARGE SCALE GENOMIC DNA]</scope>
    <source>
        <strain evidence="4">JCM 16898</strain>
    </source>
</reference>
<dbReference type="EMBL" id="BAAAZN010000015">
    <property type="protein sequence ID" value="GAA3568673.1"/>
    <property type="molecule type" value="Genomic_DNA"/>
</dbReference>
<feature type="compositionally biased region" description="Gly residues" evidence="1">
    <location>
        <begin position="58"/>
        <end position="68"/>
    </location>
</feature>
<evidence type="ECO:0000313" key="3">
    <source>
        <dbReference type="EMBL" id="GAA3568673.1"/>
    </source>
</evidence>
<organism evidence="3 4">
    <name type="scientific">Amycolatopsis ultiminotia</name>
    <dbReference type="NCBI Taxonomy" id="543629"/>
    <lineage>
        <taxon>Bacteria</taxon>
        <taxon>Bacillati</taxon>
        <taxon>Actinomycetota</taxon>
        <taxon>Actinomycetes</taxon>
        <taxon>Pseudonocardiales</taxon>
        <taxon>Pseudonocardiaceae</taxon>
        <taxon>Amycolatopsis</taxon>
    </lineage>
</organism>
<dbReference type="PANTHER" id="PTHR34094">
    <property type="match status" value="1"/>
</dbReference>
<sequence>MGENREDQGKNTDPRTDPGTGSAAVEDSAAAGTGSRPAAEPTGHGMHAKATDAERSGTGAGDSEGLGTGAEAPDAGTGAEATGEKVAGGSTEAAGGSAEAAGGSAGATGGSAGAAGGSTENAGAGAETAGDGAGAGPRAADAAGTGAAESTSDTKPDPGPYARLQDFEADGPLELDLSVTIGRVEVMLDRQSGATVRLQHDTGEQPSWVNGVSSLLSWVGERFGDQLGVAPQTSAADAVRQARIEKTGNRLVVHSAKAWQLRNVPIAVTVHAPIGTHVEVRAGSADVTVTGTAGRADILTGSGEVALDRADGAAIVRTGTGAVKLGPTLAGLQLRTGSGSVEATSIGGAATVATGTGNVWLGTVAGEVMARTGSGDLSVADGASGSLELITGSGEVRVGIREGVRAEVELASAAGRVSSELDVADIPPQDEVSLRVRARTGTGNAVVTRAAG</sequence>
<feature type="region of interest" description="Disordered" evidence="1">
    <location>
        <begin position="1"/>
        <end position="165"/>
    </location>
</feature>
<dbReference type="Pfam" id="PF13349">
    <property type="entry name" value="DUF4097"/>
    <property type="match status" value="1"/>
</dbReference>
<dbReference type="Gene3D" id="2.160.20.120">
    <property type="match status" value="1"/>
</dbReference>
<dbReference type="InterPro" id="IPR025164">
    <property type="entry name" value="Toastrack_DUF4097"/>
</dbReference>
<feature type="compositionally biased region" description="Gly residues" evidence="1">
    <location>
        <begin position="103"/>
        <end position="116"/>
    </location>
</feature>
<comment type="caution">
    <text evidence="3">The sequence shown here is derived from an EMBL/GenBank/DDBJ whole genome shotgun (WGS) entry which is preliminary data.</text>
</comment>
<evidence type="ECO:0000313" key="4">
    <source>
        <dbReference type="Proteomes" id="UP001500689"/>
    </source>
</evidence>
<feature type="compositionally biased region" description="Basic and acidic residues" evidence="1">
    <location>
        <begin position="1"/>
        <end position="16"/>
    </location>
</feature>
<name>A0ABP6XPV2_9PSEU</name>
<keyword evidence="4" id="KW-1185">Reference proteome</keyword>
<proteinExistence type="predicted"/>
<feature type="compositionally biased region" description="Low complexity" evidence="1">
    <location>
        <begin position="87"/>
        <end position="102"/>
    </location>
</feature>
<gene>
    <name evidence="3" type="ORF">GCM10022222_60920</name>
</gene>